<name>A0A401H4B8_9APHY</name>
<keyword evidence="1" id="KW-0732">Signal</keyword>
<sequence>MKSLFTVAAFIASAFAQTAWIGIPAAGSNLTVGSPLNVTVSQSPPMLGFNQVALVIAMQQCPVSGCSGYNPYYDGLGVVLYQGPFTPTVNPEAPWLTYHENFAVQVPASYSGAALLEISQFELVGNQSVPYWGIQNITVNVV</sequence>
<dbReference type="AlphaFoldDB" id="A0A401H4B8"/>
<dbReference type="Proteomes" id="UP000287166">
    <property type="component" value="Unassembled WGS sequence"/>
</dbReference>
<reference evidence="2 3" key="1">
    <citation type="journal article" date="2018" name="Sci. Rep.">
        <title>Genome sequence of the cauliflower mushroom Sparassis crispa (Hanabiratake) and its association with beneficial usage.</title>
        <authorList>
            <person name="Kiyama R."/>
            <person name="Furutani Y."/>
            <person name="Kawaguchi K."/>
            <person name="Nakanishi T."/>
        </authorList>
    </citation>
    <scope>NUCLEOTIDE SEQUENCE [LARGE SCALE GENOMIC DNA]</scope>
</reference>
<protein>
    <submittedName>
        <fullName evidence="2">Uncharacterized protein</fullName>
    </submittedName>
</protein>
<feature type="signal peptide" evidence="1">
    <location>
        <begin position="1"/>
        <end position="16"/>
    </location>
</feature>
<dbReference type="EMBL" id="BFAD01000015">
    <property type="protein sequence ID" value="GBE89285.1"/>
    <property type="molecule type" value="Genomic_DNA"/>
</dbReference>
<gene>
    <name evidence="2" type="ORF">SCP_1502930</name>
</gene>
<dbReference type="InterPro" id="IPR045469">
    <property type="entry name" value="Nis1"/>
</dbReference>
<comment type="caution">
    <text evidence="2">The sequence shown here is derived from an EMBL/GenBank/DDBJ whole genome shotgun (WGS) entry which is preliminary data.</text>
</comment>
<keyword evidence="3" id="KW-1185">Reference proteome</keyword>
<dbReference type="OrthoDB" id="2841294at2759"/>
<dbReference type="Pfam" id="PF19271">
    <property type="entry name" value="Nis1"/>
    <property type="match status" value="1"/>
</dbReference>
<dbReference type="RefSeq" id="XP_027620198.1">
    <property type="nucleotide sequence ID" value="XM_027764397.1"/>
</dbReference>
<proteinExistence type="predicted"/>
<dbReference type="InParanoid" id="A0A401H4B8"/>
<evidence type="ECO:0000256" key="1">
    <source>
        <dbReference type="SAM" id="SignalP"/>
    </source>
</evidence>
<accession>A0A401H4B8</accession>
<organism evidence="2 3">
    <name type="scientific">Sparassis crispa</name>
    <dbReference type="NCBI Taxonomy" id="139825"/>
    <lineage>
        <taxon>Eukaryota</taxon>
        <taxon>Fungi</taxon>
        <taxon>Dikarya</taxon>
        <taxon>Basidiomycota</taxon>
        <taxon>Agaricomycotina</taxon>
        <taxon>Agaricomycetes</taxon>
        <taxon>Polyporales</taxon>
        <taxon>Sparassidaceae</taxon>
        <taxon>Sparassis</taxon>
    </lineage>
</organism>
<dbReference type="GeneID" id="38786202"/>
<evidence type="ECO:0000313" key="3">
    <source>
        <dbReference type="Proteomes" id="UP000287166"/>
    </source>
</evidence>
<evidence type="ECO:0000313" key="2">
    <source>
        <dbReference type="EMBL" id="GBE89285.1"/>
    </source>
</evidence>
<feature type="chain" id="PRO_5019325074" evidence="1">
    <location>
        <begin position="17"/>
        <end position="142"/>
    </location>
</feature>